<protein>
    <recommendedName>
        <fullName evidence="1">DUF4136 domain-containing protein</fullName>
    </recommendedName>
</protein>
<dbReference type="Gene3D" id="3.30.160.670">
    <property type="match status" value="1"/>
</dbReference>
<dbReference type="EMBL" id="BMFQ01000001">
    <property type="protein sequence ID" value="GGG41868.1"/>
    <property type="molecule type" value="Genomic_DNA"/>
</dbReference>
<evidence type="ECO:0000313" key="2">
    <source>
        <dbReference type="EMBL" id="GGG41868.1"/>
    </source>
</evidence>
<accession>A0A917GE59</accession>
<sequence>MNTGLSELDAARLFEAMNQAMTLKGMTLSEESDFIINIQSSTFQETQNNSSVGVGMGGGGGNFGGGVSVGIPIGQPNMSRQIKFEFVDAETNQLFWLAITSETNVPTNNPNDREEKFKVLVNKVLEGYPPKK</sequence>
<dbReference type="Pfam" id="PF13590">
    <property type="entry name" value="DUF4136"/>
    <property type="match status" value="1"/>
</dbReference>
<gene>
    <name evidence="2" type="ORF">GCM10010976_11770</name>
</gene>
<reference evidence="2" key="2">
    <citation type="submission" date="2020-09" db="EMBL/GenBank/DDBJ databases">
        <authorList>
            <person name="Sun Q."/>
            <person name="Zhou Y."/>
        </authorList>
    </citation>
    <scope>NUCLEOTIDE SEQUENCE</scope>
    <source>
        <strain evidence="2">CGMCC 1.12751</strain>
    </source>
</reference>
<dbReference type="AlphaFoldDB" id="A0A917GE59"/>
<proteinExistence type="predicted"/>
<organism evidence="2 3">
    <name type="scientific">Bizionia arctica</name>
    <dbReference type="NCBI Taxonomy" id="1495645"/>
    <lineage>
        <taxon>Bacteria</taxon>
        <taxon>Pseudomonadati</taxon>
        <taxon>Bacteroidota</taxon>
        <taxon>Flavobacteriia</taxon>
        <taxon>Flavobacteriales</taxon>
        <taxon>Flavobacteriaceae</taxon>
        <taxon>Bizionia</taxon>
    </lineage>
</organism>
<evidence type="ECO:0000313" key="3">
    <source>
        <dbReference type="Proteomes" id="UP000625976"/>
    </source>
</evidence>
<comment type="caution">
    <text evidence="2">The sequence shown here is derived from an EMBL/GenBank/DDBJ whole genome shotgun (WGS) entry which is preliminary data.</text>
</comment>
<dbReference type="InterPro" id="IPR025411">
    <property type="entry name" value="DUF4136"/>
</dbReference>
<feature type="domain" description="DUF4136" evidence="1">
    <location>
        <begin position="3"/>
        <end position="130"/>
    </location>
</feature>
<dbReference type="Proteomes" id="UP000625976">
    <property type="component" value="Unassembled WGS sequence"/>
</dbReference>
<reference evidence="2" key="1">
    <citation type="journal article" date="2014" name="Int. J. Syst. Evol. Microbiol.">
        <title>Complete genome sequence of Corynebacterium casei LMG S-19264T (=DSM 44701T), isolated from a smear-ripened cheese.</title>
        <authorList>
            <consortium name="US DOE Joint Genome Institute (JGI-PGF)"/>
            <person name="Walter F."/>
            <person name="Albersmeier A."/>
            <person name="Kalinowski J."/>
            <person name="Ruckert C."/>
        </authorList>
    </citation>
    <scope>NUCLEOTIDE SEQUENCE</scope>
    <source>
        <strain evidence="2">CGMCC 1.12751</strain>
    </source>
</reference>
<keyword evidence="3" id="KW-1185">Reference proteome</keyword>
<evidence type="ECO:0000259" key="1">
    <source>
        <dbReference type="Pfam" id="PF13590"/>
    </source>
</evidence>
<name>A0A917GE59_9FLAO</name>